<dbReference type="SUPFAM" id="SSF48264">
    <property type="entry name" value="Cytochrome P450"/>
    <property type="match status" value="1"/>
</dbReference>
<dbReference type="PRINTS" id="PR00385">
    <property type="entry name" value="P450"/>
</dbReference>
<evidence type="ECO:0000313" key="15">
    <source>
        <dbReference type="EMBL" id="KAJ7635083.1"/>
    </source>
</evidence>
<dbReference type="InterPro" id="IPR001128">
    <property type="entry name" value="Cyt_P450"/>
</dbReference>
<name>A0AAD7BZU0_9AGAR</name>
<evidence type="ECO:0000256" key="13">
    <source>
        <dbReference type="PIRSR" id="PIRSR602401-1"/>
    </source>
</evidence>
<protein>
    <submittedName>
        <fullName evidence="15">Cytochrome P450</fullName>
    </submittedName>
</protein>
<keyword evidence="6 14" id="KW-0812">Transmembrane</keyword>
<comment type="cofactor">
    <cofactor evidence="1 13">
        <name>heme</name>
        <dbReference type="ChEBI" id="CHEBI:30413"/>
    </cofactor>
</comment>
<evidence type="ECO:0000256" key="4">
    <source>
        <dbReference type="ARBA" id="ARBA00010617"/>
    </source>
</evidence>
<dbReference type="InterPro" id="IPR036396">
    <property type="entry name" value="Cyt_P450_sf"/>
</dbReference>
<reference evidence="15" key="1">
    <citation type="submission" date="2023-03" db="EMBL/GenBank/DDBJ databases">
        <title>Massive genome expansion in bonnet fungi (Mycena s.s.) driven by repeated elements and novel gene families across ecological guilds.</title>
        <authorList>
            <consortium name="Lawrence Berkeley National Laboratory"/>
            <person name="Harder C.B."/>
            <person name="Miyauchi S."/>
            <person name="Viragh M."/>
            <person name="Kuo A."/>
            <person name="Thoen E."/>
            <person name="Andreopoulos B."/>
            <person name="Lu D."/>
            <person name="Skrede I."/>
            <person name="Drula E."/>
            <person name="Henrissat B."/>
            <person name="Morin E."/>
            <person name="Kohler A."/>
            <person name="Barry K."/>
            <person name="LaButti K."/>
            <person name="Morin E."/>
            <person name="Salamov A."/>
            <person name="Lipzen A."/>
            <person name="Mereny Z."/>
            <person name="Hegedus B."/>
            <person name="Baldrian P."/>
            <person name="Stursova M."/>
            <person name="Weitz H."/>
            <person name="Taylor A."/>
            <person name="Grigoriev I.V."/>
            <person name="Nagy L.G."/>
            <person name="Martin F."/>
            <person name="Kauserud H."/>
        </authorList>
    </citation>
    <scope>NUCLEOTIDE SEQUENCE</scope>
    <source>
        <strain evidence="15">9284</strain>
    </source>
</reference>
<evidence type="ECO:0000256" key="12">
    <source>
        <dbReference type="ARBA" id="ARBA00023136"/>
    </source>
</evidence>
<evidence type="ECO:0000256" key="2">
    <source>
        <dbReference type="ARBA" id="ARBA00004370"/>
    </source>
</evidence>
<dbReference type="InterPro" id="IPR002401">
    <property type="entry name" value="Cyt_P450_E_grp-I"/>
</dbReference>
<keyword evidence="5 13" id="KW-0349">Heme</keyword>
<evidence type="ECO:0000256" key="3">
    <source>
        <dbReference type="ARBA" id="ARBA00004721"/>
    </source>
</evidence>
<dbReference type="Proteomes" id="UP001221142">
    <property type="component" value="Unassembled WGS sequence"/>
</dbReference>
<proteinExistence type="inferred from homology"/>
<dbReference type="PANTHER" id="PTHR24305:SF166">
    <property type="entry name" value="CYTOCHROME P450 12A4, MITOCHONDRIAL-RELATED"/>
    <property type="match status" value="1"/>
</dbReference>
<feature type="binding site" description="axial binding residue" evidence="13">
    <location>
        <position position="468"/>
    </location>
    <ligand>
        <name>heme</name>
        <dbReference type="ChEBI" id="CHEBI:30413"/>
    </ligand>
    <ligandPart>
        <name>Fe</name>
        <dbReference type="ChEBI" id="CHEBI:18248"/>
    </ligandPart>
</feature>
<keyword evidence="9" id="KW-0560">Oxidoreductase</keyword>
<keyword evidence="8 14" id="KW-1133">Transmembrane helix</keyword>
<comment type="pathway">
    <text evidence="3">Secondary metabolite biosynthesis; terpenoid biosynthesis.</text>
</comment>
<dbReference type="GO" id="GO:0005506">
    <property type="term" value="F:iron ion binding"/>
    <property type="evidence" value="ECO:0007669"/>
    <property type="project" value="InterPro"/>
</dbReference>
<comment type="caution">
    <text evidence="15">The sequence shown here is derived from an EMBL/GenBank/DDBJ whole genome shotgun (WGS) entry which is preliminary data.</text>
</comment>
<comment type="subcellular location">
    <subcellularLocation>
        <location evidence="2">Membrane</location>
    </subcellularLocation>
</comment>
<keyword evidence="7 13" id="KW-0479">Metal-binding</keyword>
<evidence type="ECO:0000313" key="16">
    <source>
        <dbReference type="Proteomes" id="UP001221142"/>
    </source>
</evidence>
<evidence type="ECO:0000256" key="7">
    <source>
        <dbReference type="ARBA" id="ARBA00022723"/>
    </source>
</evidence>
<evidence type="ECO:0000256" key="8">
    <source>
        <dbReference type="ARBA" id="ARBA00022989"/>
    </source>
</evidence>
<evidence type="ECO:0000256" key="11">
    <source>
        <dbReference type="ARBA" id="ARBA00023033"/>
    </source>
</evidence>
<evidence type="ECO:0000256" key="5">
    <source>
        <dbReference type="ARBA" id="ARBA00022617"/>
    </source>
</evidence>
<evidence type="ECO:0000256" key="1">
    <source>
        <dbReference type="ARBA" id="ARBA00001971"/>
    </source>
</evidence>
<keyword evidence="12 14" id="KW-0472">Membrane</keyword>
<dbReference type="PANTHER" id="PTHR24305">
    <property type="entry name" value="CYTOCHROME P450"/>
    <property type="match status" value="1"/>
</dbReference>
<dbReference type="GO" id="GO:0020037">
    <property type="term" value="F:heme binding"/>
    <property type="evidence" value="ECO:0007669"/>
    <property type="project" value="InterPro"/>
</dbReference>
<evidence type="ECO:0000256" key="9">
    <source>
        <dbReference type="ARBA" id="ARBA00023002"/>
    </source>
</evidence>
<accession>A0AAD7BZU0</accession>
<dbReference type="Pfam" id="PF00067">
    <property type="entry name" value="p450"/>
    <property type="match status" value="1"/>
</dbReference>
<dbReference type="GO" id="GO:0004497">
    <property type="term" value="F:monooxygenase activity"/>
    <property type="evidence" value="ECO:0007669"/>
    <property type="project" value="UniProtKB-KW"/>
</dbReference>
<dbReference type="EMBL" id="JARKIF010000007">
    <property type="protein sequence ID" value="KAJ7635083.1"/>
    <property type="molecule type" value="Genomic_DNA"/>
</dbReference>
<dbReference type="GO" id="GO:0016705">
    <property type="term" value="F:oxidoreductase activity, acting on paired donors, with incorporation or reduction of molecular oxygen"/>
    <property type="evidence" value="ECO:0007669"/>
    <property type="project" value="InterPro"/>
</dbReference>
<dbReference type="InterPro" id="IPR050121">
    <property type="entry name" value="Cytochrome_P450_monoxygenase"/>
</dbReference>
<organism evidence="15 16">
    <name type="scientific">Roridomyces roridus</name>
    <dbReference type="NCBI Taxonomy" id="1738132"/>
    <lineage>
        <taxon>Eukaryota</taxon>
        <taxon>Fungi</taxon>
        <taxon>Dikarya</taxon>
        <taxon>Basidiomycota</taxon>
        <taxon>Agaricomycotina</taxon>
        <taxon>Agaricomycetes</taxon>
        <taxon>Agaricomycetidae</taxon>
        <taxon>Agaricales</taxon>
        <taxon>Marasmiineae</taxon>
        <taxon>Mycenaceae</taxon>
        <taxon>Roridomyces</taxon>
    </lineage>
</organism>
<evidence type="ECO:0000256" key="6">
    <source>
        <dbReference type="ARBA" id="ARBA00022692"/>
    </source>
</evidence>
<keyword evidence="16" id="KW-1185">Reference proteome</keyword>
<dbReference type="AlphaFoldDB" id="A0AAD7BZU0"/>
<keyword evidence="10 13" id="KW-0408">Iron</keyword>
<evidence type="ECO:0000256" key="14">
    <source>
        <dbReference type="SAM" id="Phobius"/>
    </source>
</evidence>
<dbReference type="Gene3D" id="1.10.630.10">
    <property type="entry name" value="Cytochrome P450"/>
    <property type="match status" value="1"/>
</dbReference>
<dbReference type="GO" id="GO:0016020">
    <property type="term" value="C:membrane"/>
    <property type="evidence" value="ECO:0007669"/>
    <property type="project" value="UniProtKB-SubCell"/>
</dbReference>
<feature type="transmembrane region" description="Helical" evidence="14">
    <location>
        <begin position="12"/>
        <end position="30"/>
    </location>
</feature>
<dbReference type="PRINTS" id="PR00463">
    <property type="entry name" value="EP450I"/>
</dbReference>
<comment type="similarity">
    <text evidence="4">Belongs to the cytochrome P450 family.</text>
</comment>
<keyword evidence="11" id="KW-0503">Monooxygenase</keyword>
<sequence>MGNILGGDLYKSLGAATVASIVFLLFRAIARRRANIIHNIPGPPSPPWLLGNLPQLFIADQYGDHEFAWQKLYGAVYRVRGCFGQNRLMVSDAAAMQFIVNSAKFDFSPVNINTIKLMHRKSLMVAKGEHHRRLRAAFNPSFSAAGVRKYQPVILKAAQEMTSQLEHSTSQLVDVSPLLATATLSAICEAVLGCTIQELDEEFVQITSGVVELGTRLNSGSILFGAIGTHLPGWVWDLGARLPTGPLSDLRKGQYLAKQIGKRLVRDKITAARQGLERNNDVFSELVTIKQSDGRPLTEEEVEDQTSLMVVAGQETTAGTLAFGLLALARHPDVQENLRHEIHSTLGGKTPASDVTYNNMPLLNAFIKEVLRLYPILALEERITLEDTSLPLAQSITTLSGQPLSQVPIQKGQIITLAIASYQRLESLWGADADEFKPSRWIEGTTYKGDAIGPYANLLAFFGGPRTCLGWRFAILEMQIIFCELVGKFSFALAEGEPARPYGSSMVAPVLATGEKGTTLHVTRVL</sequence>
<evidence type="ECO:0000256" key="10">
    <source>
        <dbReference type="ARBA" id="ARBA00023004"/>
    </source>
</evidence>
<gene>
    <name evidence="15" type="ORF">FB45DRAFT_910707</name>
</gene>